<gene>
    <name evidence="1" type="ORF">ACFOY1_13335</name>
</gene>
<dbReference type="InterPro" id="IPR021233">
    <property type="entry name" value="DUF2783"/>
</dbReference>
<reference evidence="2" key="1">
    <citation type="journal article" date="2019" name="Int. J. Syst. Evol. Microbiol.">
        <title>The Global Catalogue of Microorganisms (GCM) 10K type strain sequencing project: providing services to taxonomists for standard genome sequencing and annotation.</title>
        <authorList>
            <consortium name="The Broad Institute Genomics Platform"/>
            <consortium name="The Broad Institute Genome Sequencing Center for Infectious Disease"/>
            <person name="Wu L."/>
            <person name="Ma J."/>
        </authorList>
    </citation>
    <scope>NUCLEOTIDE SEQUENCE [LARGE SCALE GENOMIC DNA]</scope>
    <source>
        <strain evidence="2">LMG 24813</strain>
    </source>
</reference>
<dbReference type="Proteomes" id="UP001595848">
    <property type="component" value="Unassembled WGS sequence"/>
</dbReference>
<evidence type="ECO:0000313" key="2">
    <source>
        <dbReference type="Proteomes" id="UP001595848"/>
    </source>
</evidence>
<accession>A0ABV8P298</accession>
<keyword evidence="2" id="KW-1185">Reference proteome</keyword>
<evidence type="ECO:0000313" key="1">
    <source>
        <dbReference type="EMBL" id="MFC4201937.1"/>
    </source>
</evidence>
<dbReference type="EMBL" id="JBHSBV010000004">
    <property type="protein sequence ID" value="MFC4201937.1"/>
    <property type="molecule type" value="Genomic_DNA"/>
</dbReference>
<dbReference type="Pfam" id="PF10932">
    <property type="entry name" value="DUF2783"/>
    <property type="match status" value="1"/>
</dbReference>
<protein>
    <submittedName>
        <fullName evidence="1">DUF2783 domain-containing protein</fullName>
    </submittedName>
</protein>
<organism evidence="1 2">
    <name type="scientific">Candidimonas humi</name>
    <dbReference type="NCBI Taxonomy" id="683355"/>
    <lineage>
        <taxon>Bacteria</taxon>
        <taxon>Pseudomonadati</taxon>
        <taxon>Pseudomonadota</taxon>
        <taxon>Betaproteobacteria</taxon>
        <taxon>Burkholderiales</taxon>
        <taxon>Alcaligenaceae</taxon>
        <taxon>Candidimonas</taxon>
    </lineage>
</organism>
<sequence>MELQKSFRVVSSAIDKLRPDQATDFLARLVLILANEIGDAEKIANAVDRALSPVSQGEEG</sequence>
<comment type="caution">
    <text evidence="1">The sequence shown here is derived from an EMBL/GenBank/DDBJ whole genome shotgun (WGS) entry which is preliminary data.</text>
</comment>
<proteinExistence type="predicted"/>
<name>A0ABV8P298_9BURK</name>
<dbReference type="RefSeq" id="WP_217964803.1">
    <property type="nucleotide sequence ID" value="NZ_JAHTBN010000004.1"/>
</dbReference>